<feature type="region of interest" description="Disordered" evidence="1">
    <location>
        <begin position="1"/>
        <end position="34"/>
    </location>
</feature>
<dbReference type="Gene3D" id="2.70.150.10">
    <property type="entry name" value="Calcium-transporting ATPase, cytoplasmic transduction domain A"/>
    <property type="match status" value="1"/>
</dbReference>
<evidence type="ECO:0000256" key="1">
    <source>
        <dbReference type="SAM" id="MobiDB-lite"/>
    </source>
</evidence>
<comment type="caution">
    <text evidence="3">The sequence shown here is derived from an EMBL/GenBank/DDBJ whole genome shotgun (WGS) entry which is preliminary data.</text>
</comment>
<proteinExistence type="predicted"/>
<dbReference type="InterPro" id="IPR023298">
    <property type="entry name" value="ATPase_P-typ_TM_dom_sf"/>
</dbReference>
<evidence type="ECO:0000259" key="2">
    <source>
        <dbReference type="Pfam" id="PF16209"/>
    </source>
</evidence>
<evidence type="ECO:0000313" key="3">
    <source>
        <dbReference type="EMBL" id="GAB0178868.1"/>
    </source>
</evidence>
<dbReference type="PANTHER" id="PTHR24092:SF81">
    <property type="entry name" value="PHOSPHOLIPID-TRANSPORTING ATPASE VA"/>
    <property type="match status" value="1"/>
</dbReference>
<dbReference type="InterPro" id="IPR032631">
    <property type="entry name" value="P-type_ATPase_N"/>
</dbReference>
<feature type="compositionally biased region" description="Gly residues" evidence="1">
    <location>
        <begin position="1"/>
        <end position="10"/>
    </location>
</feature>
<name>A0ABC9W1F3_GRUJA</name>
<dbReference type="AlphaFoldDB" id="A0ABC9W1F3"/>
<dbReference type="SUPFAM" id="SSF81653">
    <property type="entry name" value="Calcium ATPase, transduction domain A"/>
    <property type="match status" value="1"/>
</dbReference>
<feature type="domain" description="P-type ATPase N-terminal" evidence="2">
    <location>
        <begin position="56"/>
        <end position="107"/>
    </location>
</feature>
<evidence type="ECO:0000313" key="4">
    <source>
        <dbReference type="Proteomes" id="UP001623348"/>
    </source>
</evidence>
<keyword evidence="4" id="KW-1185">Reference proteome</keyword>
<dbReference type="Proteomes" id="UP001623348">
    <property type="component" value="Unassembled WGS sequence"/>
</dbReference>
<dbReference type="SUPFAM" id="SSF81665">
    <property type="entry name" value="Calcium ATPase, transmembrane domain M"/>
    <property type="match status" value="1"/>
</dbReference>
<protein>
    <submittedName>
        <fullName evidence="3">Phospholipid-transporting ATPase VA</fullName>
    </submittedName>
</protein>
<feature type="compositionally biased region" description="Basic residues" evidence="1">
    <location>
        <begin position="21"/>
        <end position="34"/>
    </location>
</feature>
<dbReference type="InterPro" id="IPR008250">
    <property type="entry name" value="ATPase_P-typ_transduc_dom_A_sf"/>
</dbReference>
<gene>
    <name evidence="3" type="ORF">GRJ2_000352100</name>
</gene>
<reference evidence="3 4" key="1">
    <citation type="submission" date="2024-06" db="EMBL/GenBank/DDBJ databases">
        <title>The draft genome of Grus japonensis, version 3.</title>
        <authorList>
            <person name="Nabeshima K."/>
            <person name="Suzuki S."/>
            <person name="Onuma M."/>
        </authorList>
    </citation>
    <scope>NUCLEOTIDE SEQUENCE [LARGE SCALE GENOMIC DNA]</scope>
    <source>
        <strain evidence="3 4">451A</strain>
    </source>
</reference>
<dbReference type="PANTHER" id="PTHR24092">
    <property type="entry name" value="PROBABLE PHOSPHOLIPID-TRANSPORTING ATPASE"/>
    <property type="match status" value="1"/>
</dbReference>
<organism evidence="3 4">
    <name type="scientific">Grus japonensis</name>
    <name type="common">Japanese crane</name>
    <name type="synonym">Red-crowned crane</name>
    <dbReference type="NCBI Taxonomy" id="30415"/>
    <lineage>
        <taxon>Eukaryota</taxon>
        <taxon>Metazoa</taxon>
        <taxon>Chordata</taxon>
        <taxon>Craniata</taxon>
        <taxon>Vertebrata</taxon>
        <taxon>Euteleostomi</taxon>
        <taxon>Archelosauria</taxon>
        <taxon>Archosauria</taxon>
        <taxon>Dinosauria</taxon>
        <taxon>Saurischia</taxon>
        <taxon>Theropoda</taxon>
        <taxon>Coelurosauria</taxon>
        <taxon>Aves</taxon>
        <taxon>Neognathae</taxon>
        <taxon>Neoaves</taxon>
        <taxon>Gruiformes</taxon>
        <taxon>Gruidae</taxon>
        <taxon>Grus</taxon>
    </lineage>
</organism>
<dbReference type="Pfam" id="PF16209">
    <property type="entry name" value="PhoLip_ATPase_N"/>
    <property type="match status" value="1"/>
</dbReference>
<dbReference type="EMBL" id="BAAFJT010000001">
    <property type="protein sequence ID" value="GAB0178868.1"/>
    <property type="molecule type" value="Genomic_DNA"/>
</dbReference>
<sequence>MSQGTAGGEGAPQVLPEGKERQRKRRRRKKKESKTRLVRSNLLLPEAEVEKSKRTVLASNRLKTTKYTVLSFLPKNLFEQFHRLANVYFVFIALLNFVPAVNAFQPELALAPVLFILAVTAIKDLWEDYSRYRSDKEINHMECLVYSRNEKKYISRYWKEVKVGDFVQLRCNEIIPADILLLSSSDPDGLCHIETANLDGETNLKQRQVVRRFLELHYFETKQNPDQLLSAELEEIT</sequence>
<accession>A0ABC9W1F3</accession>